<dbReference type="PANTHER" id="PTHR33978:SF4">
    <property type="entry name" value="SERINE_THREONINE-KINASE"/>
    <property type="match status" value="1"/>
</dbReference>
<reference evidence="2" key="1">
    <citation type="submission" date="2019-12" db="EMBL/GenBank/DDBJ databases">
        <authorList>
            <person name="Scholz U."/>
            <person name="Mascher M."/>
            <person name="Fiebig A."/>
        </authorList>
    </citation>
    <scope>NUCLEOTIDE SEQUENCE</scope>
</reference>
<dbReference type="PANTHER" id="PTHR33978">
    <property type="entry name" value="SERINE/THREONINE-KINASE"/>
    <property type="match status" value="1"/>
</dbReference>
<proteinExistence type="predicted"/>
<name>A0A7I8J743_SPIIN</name>
<dbReference type="AlphaFoldDB" id="A0A7I8J743"/>
<sequence>MGARAPESKRPPVWDCGSNLYDSFELKSFERRLDSAISSRSYSMPHDRYVPLPHRSTQPKKPSGNPKSIVRKLFRSFFRVKPAAEAGSDGWGHEGDAYRGLHPVNGGLPTILESHEKDLGSPAVGKSVSDRFTTTAARISCS</sequence>
<gene>
    <name evidence="2" type="ORF">SI7747_09012268</name>
    <name evidence="3" type="ORF">SI8410_09013322</name>
</gene>
<keyword evidence="4" id="KW-1185">Reference proteome</keyword>
<evidence type="ECO:0000313" key="2">
    <source>
        <dbReference type="EMBL" id="CAA2626573.1"/>
    </source>
</evidence>
<accession>A0A7I8J743</accession>
<evidence type="ECO:0000313" key="4">
    <source>
        <dbReference type="Proteomes" id="UP000663760"/>
    </source>
</evidence>
<dbReference type="Proteomes" id="UP000663760">
    <property type="component" value="Chromosome 9"/>
</dbReference>
<evidence type="ECO:0000313" key="3">
    <source>
        <dbReference type="EMBL" id="CAA7402644.1"/>
    </source>
</evidence>
<organism evidence="2">
    <name type="scientific">Spirodela intermedia</name>
    <name type="common">Intermediate duckweed</name>
    <dbReference type="NCBI Taxonomy" id="51605"/>
    <lineage>
        <taxon>Eukaryota</taxon>
        <taxon>Viridiplantae</taxon>
        <taxon>Streptophyta</taxon>
        <taxon>Embryophyta</taxon>
        <taxon>Tracheophyta</taxon>
        <taxon>Spermatophyta</taxon>
        <taxon>Magnoliopsida</taxon>
        <taxon>Liliopsida</taxon>
        <taxon>Araceae</taxon>
        <taxon>Lemnoideae</taxon>
        <taxon>Spirodela</taxon>
    </lineage>
</organism>
<dbReference type="EMBL" id="LR746272">
    <property type="protein sequence ID" value="CAA7402644.1"/>
    <property type="molecule type" value="Genomic_DNA"/>
</dbReference>
<feature type="region of interest" description="Disordered" evidence="1">
    <location>
        <begin position="44"/>
        <end position="67"/>
    </location>
</feature>
<evidence type="ECO:0000256" key="1">
    <source>
        <dbReference type="SAM" id="MobiDB-lite"/>
    </source>
</evidence>
<protein>
    <submittedName>
        <fullName evidence="2">Uncharacterized protein</fullName>
    </submittedName>
</protein>
<dbReference type="OrthoDB" id="1932439at2759"/>
<dbReference type="EMBL" id="LR743596">
    <property type="protein sequence ID" value="CAA2626573.1"/>
    <property type="molecule type" value="Genomic_DNA"/>
</dbReference>